<name>A0ABW0UUQ7_9ACTN</name>
<comment type="caution">
    <text evidence="3">The sequence shown here is derived from an EMBL/GenBank/DDBJ whole genome shotgun (WGS) entry which is preliminary data.</text>
</comment>
<proteinExistence type="predicted"/>
<accession>A0ABW0UUQ7</accession>
<dbReference type="RefSeq" id="WP_381026458.1">
    <property type="nucleotide sequence ID" value="NZ_JBHSNY010000009.1"/>
</dbReference>
<dbReference type="InterPro" id="IPR036866">
    <property type="entry name" value="RibonucZ/Hydroxyglut_hydro"/>
</dbReference>
<gene>
    <name evidence="3" type="ORF">ACFPZJ_26645</name>
</gene>
<feature type="domain" description="Metallo-beta-lactamase" evidence="2">
    <location>
        <begin position="41"/>
        <end position="96"/>
    </location>
</feature>
<feature type="compositionally biased region" description="Low complexity" evidence="1">
    <location>
        <begin position="128"/>
        <end position="168"/>
    </location>
</feature>
<evidence type="ECO:0000313" key="3">
    <source>
        <dbReference type="EMBL" id="MFC5637305.1"/>
    </source>
</evidence>
<keyword evidence="4" id="KW-1185">Reference proteome</keyword>
<feature type="region of interest" description="Disordered" evidence="1">
    <location>
        <begin position="128"/>
        <end position="196"/>
    </location>
</feature>
<evidence type="ECO:0000313" key="4">
    <source>
        <dbReference type="Proteomes" id="UP001596154"/>
    </source>
</evidence>
<dbReference type="Gene3D" id="3.60.15.10">
    <property type="entry name" value="Ribonuclease Z/Hydroxyacylglutathione hydrolase-like"/>
    <property type="match status" value="1"/>
</dbReference>
<dbReference type="InterPro" id="IPR001279">
    <property type="entry name" value="Metallo-B-lactamas"/>
</dbReference>
<dbReference type="EMBL" id="JBHSNY010000009">
    <property type="protein sequence ID" value="MFC5637305.1"/>
    <property type="molecule type" value="Genomic_DNA"/>
</dbReference>
<organism evidence="3 4">
    <name type="scientific">Streptomyces bullii</name>
    <dbReference type="NCBI Taxonomy" id="349910"/>
    <lineage>
        <taxon>Bacteria</taxon>
        <taxon>Bacillati</taxon>
        <taxon>Actinomycetota</taxon>
        <taxon>Actinomycetes</taxon>
        <taxon>Kitasatosporales</taxon>
        <taxon>Streptomycetaceae</taxon>
        <taxon>Streptomyces</taxon>
    </lineage>
</organism>
<dbReference type="Proteomes" id="UP001596154">
    <property type="component" value="Unassembled WGS sequence"/>
</dbReference>
<sequence length="196" mass="20369">MTARIERLVTSGTFELDGGSWQVGNNVWLNGVDDEFLGVDAAHDPGLIAAAVGDRRLVAVVCTQAHSDHVSAAPALAARYGAPIEHNPYEAGLGFAVRRTKEHFTGRAALEGIDDETVTRRLTPLVTSPPAASACSASNASARPTTSAPATAVPVSTGRPTSRTRPTYRCCCAPANRGRSPPSTPGARSSPRPAIS</sequence>
<evidence type="ECO:0000259" key="2">
    <source>
        <dbReference type="Pfam" id="PF00753"/>
    </source>
</evidence>
<evidence type="ECO:0000256" key="1">
    <source>
        <dbReference type="SAM" id="MobiDB-lite"/>
    </source>
</evidence>
<reference evidence="4" key="1">
    <citation type="journal article" date="2019" name="Int. J. Syst. Evol. Microbiol.">
        <title>The Global Catalogue of Microorganisms (GCM) 10K type strain sequencing project: providing services to taxonomists for standard genome sequencing and annotation.</title>
        <authorList>
            <consortium name="The Broad Institute Genomics Platform"/>
            <consortium name="The Broad Institute Genome Sequencing Center for Infectious Disease"/>
            <person name="Wu L."/>
            <person name="Ma J."/>
        </authorList>
    </citation>
    <scope>NUCLEOTIDE SEQUENCE [LARGE SCALE GENOMIC DNA]</scope>
    <source>
        <strain evidence="4">CGMCC 4.7248</strain>
    </source>
</reference>
<protein>
    <submittedName>
        <fullName evidence="3">MBL fold metallo-hydrolase</fullName>
    </submittedName>
</protein>
<dbReference type="SUPFAM" id="SSF56281">
    <property type="entry name" value="Metallo-hydrolase/oxidoreductase"/>
    <property type="match status" value="1"/>
</dbReference>
<dbReference type="Pfam" id="PF00753">
    <property type="entry name" value="Lactamase_B"/>
    <property type="match status" value="1"/>
</dbReference>